<dbReference type="EMBL" id="JANRMS010004722">
    <property type="protein sequence ID" value="KAJ3506451.1"/>
    <property type="molecule type" value="Genomic_DNA"/>
</dbReference>
<evidence type="ECO:0000313" key="2">
    <source>
        <dbReference type="Proteomes" id="UP001148629"/>
    </source>
</evidence>
<gene>
    <name evidence="1" type="ORF">NM208_g16072</name>
</gene>
<sequence>MAVSARQKTASGTYAHPDELESSADDLESGGAQVGVESQVRDSFDSIISDGSIPIGVCTPRQMKLLMSEEDRRKYEIAQQMQQQASKDGKMRVMQPNKQLSDVPLRRANYMASEGTAPLEIQGYDRVAQGDPSEASSKALPGKGSGATRASEQPRLSENLSFASRMARERWGQSP</sequence>
<organism evidence="1 2">
    <name type="scientific">Fusarium decemcellulare</name>
    <dbReference type="NCBI Taxonomy" id="57161"/>
    <lineage>
        <taxon>Eukaryota</taxon>
        <taxon>Fungi</taxon>
        <taxon>Dikarya</taxon>
        <taxon>Ascomycota</taxon>
        <taxon>Pezizomycotina</taxon>
        <taxon>Sordariomycetes</taxon>
        <taxon>Hypocreomycetidae</taxon>
        <taxon>Hypocreales</taxon>
        <taxon>Nectriaceae</taxon>
        <taxon>Fusarium</taxon>
        <taxon>Fusarium decemcellulare species complex</taxon>
    </lineage>
</organism>
<accession>A0ACC1RDW7</accession>
<protein>
    <submittedName>
        <fullName evidence="1">Uncharacterized protein</fullName>
    </submittedName>
</protein>
<dbReference type="Proteomes" id="UP001148629">
    <property type="component" value="Unassembled WGS sequence"/>
</dbReference>
<keyword evidence="2" id="KW-1185">Reference proteome</keyword>
<reference evidence="1" key="1">
    <citation type="submission" date="2022-08" db="EMBL/GenBank/DDBJ databases">
        <title>Genome Sequence of Fusarium decemcellulare.</title>
        <authorList>
            <person name="Buettner E."/>
        </authorList>
    </citation>
    <scope>NUCLEOTIDE SEQUENCE</scope>
    <source>
        <strain evidence="1">Babe19</strain>
    </source>
</reference>
<name>A0ACC1RDW7_9HYPO</name>
<evidence type="ECO:0000313" key="1">
    <source>
        <dbReference type="EMBL" id="KAJ3506451.1"/>
    </source>
</evidence>
<comment type="caution">
    <text evidence="1">The sequence shown here is derived from an EMBL/GenBank/DDBJ whole genome shotgun (WGS) entry which is preliminary data.</text>
</comment>
<proteinExistence type="predicted"/>